<comment type="similarity">
    <text evidence="1 6">Belongs to the sigma-70 factor family. ECF subfamily.</text>
</comment>
<dbReference type="InterPro" id="IPR013324">
    <property type="entry name" value="RNA_pol_sigma_r3/r4-like"/>
</dbReference>
<dbReference type="PANTHER" id="PTHR43133">
    <property type="entry name" value="RNA POLYMERASE ECF-TYPE SIGMA FACTO"/>
    <property type="match status" value="1"/>
</dbReference>
<dbReference type="Proteomes" id="UP000269903">
    <property type="component" value="Chromosome"/>
</dbReference>
<dbReference type="GO" id="GO:0003677">
    <property type="term" value="F:DNA binding"/>
    <property type="evidence" value="ECO:0007669"/>
    <property type="project" value="UniProtKB-KW"/>
</dbReference>
<dbReference type="InterPro" id="IPR007627">
    <property type="entry name" value="RNA_pol_sigma70_r2"/>
</dbReference>
<dbReference type="AlphaFoldDB" id="A0A2X3SMQ7"/>
<dbReference type="Pfam" id="PF04542">
    <property type="entry name" value="Sigma70_r2"/>
    <property type="match status" value="1"/>
</dbReference>
<dbReference type="SUPFAM" id="SSF88659">
    <property type="entry name" value="Sigma3 and sigma4 domains of RNA polymerase sigma factors"/>
    <property type="match status" value="1"/>
</dbReference>
<keyword evidence="4 6" id="KW-0238">DNA-binding</keyword>
<keyword evidence="3 6" id="KW-0731">Sigma factor</keyword>
<dbReference type="SUPFAM" id="SSF88946">
    <property type="entry name" value="Sigma2 domain of RNA polymerase sigma factors"/>
    <property type="match status" value="1"/>
</dbReference>
<dbReference type="GO" id="GO:0006950">
    <property type="term" value="P:response to stress"/>
    <property type="evidence" value="ECO:0007669"/>
    <property type="project" value="UniProtKB-ARBA"/>
</dbReference>
<gene>
    <name evidence="9" type="primary">rpoE_1</name>
    <name evidence="9" type="ORF">NCTC6180_00992</name>
</gene>
<dbReference type="InterPro" id="IPR039425">
    <property type="entry name" value="RNA_pol_sigma-70-like"/>
</dbReference>
<keyword evidence="5 6" id="KW-0804">Transcription</keyword>
<reference evidence="9 10" key="1">
    <citation type="submission" date="2018-12" db="EMBL/GenBank/DDBJ databases">
        <authorList>
            <consortium name="Pathogen Informatics"/>
        </authorList>
    </citation>
    <scope>NUCLEOTIDE SEQUENCE [LARGE SCALE GENOMIC DNA]</scope>
    <source>
        <strain evidence="9 10">NCTC6180</strain>
    </source>
</reference>
<dbReference type="InterPro" id="IPR014284">
    <property type="entry name" value="RNA_pol_sigma-70_dom"/>
</dbReference>
<dbReference type="RefSeq" id="WP_021320659.1">
    <property type="nucleotide sequence ID" value="NZ_CP046041.1"/>
</dbReference>
<dbReference type="GO" id="GO:0006352">
    <property type="term" value="P:DNA-templated transcription initiation"/>
    <property type="evidence" value="ECO:0007669"/>
    <property type="project" value="InterPro"/>
</dbReference>
<dbReference type="InterPro" id="IPR036388">
    <property type="entry name" value="WH-like_DNA-bd_sf"/>
</dbReference>
<dbReference type="CDD" id="cd06171">
    <property type="entry name" value="Sigma70_r4"/>
    <property type="match status" value="1"/>
</dbReference>
<dbReference type="InterPro" id="IPR000838">
    <property type="entry name" value="RNA_pol_sigma70_ECF_CS"/>
</dbReference>
<evidence type="ECO:0000256" key="1">
    <source>
        <dbReference type="ARBA" id="ARBA00010641"/>
    </source>
</evidence>
<name>A0A2X3SMQ7_STRSZ</name>
<evidence type="ECO:0000259" key="8">
    <source>
        <dbReference type="Pfam" id="PF08281"/>
    </source>
</evidence>
<evidence type="ECO:0000256" key="6">
    <source>
        <dbReference type="RuleBase" id="RU000716"/>
    </source>
</evidence>
<dbReference type="GO" id="GO:0016987">
    <property type="term" value="F:sigma factor activity"/>
    <property type="evidence" value="ECO:0007669"/>
    <property type="project" value="UniProtKB-KW"/>
</dbReference>
<dbReference type="EMBL" id="LR134317">
    <property type="protein sequence ID" value="VEF07026.1"/>
    <property type="molecule type" value="Genomic_DNA"/>
</dbReference>
<dbReference type="InterPro" id="IPR013325">
    <property type="entry name" value="RNA_pol_sigma_r2"/>
</dbReference>
<dbReference type="PROSITE" id="PS01063">
    <property type="entry name" value="SIGMA70_ECF"/>
    <property type="match status" value="1"/>
</dbReference>
<evidence type="ECO:0000256" key="2">
    <source>
        <dbReference type="ARBA" id="ARBA00023015"/>
    </source>
</evidence>
<dbReference type="Pfam" id="PF08281">
    <property type="entry name" value="Sigma70_r4_2"/>
    <property type="match status" value="1"/>
</dbReference>
<feature type="domain" description="RNA polymerase sigma-70 region 2" evidence="7">
    <location>
        <begin position="18"/>
        <end position="84"/>
    </location>
</feature>
<evidence type="ECO:0000313" key="9">
    <source>
        <dbReference type="EMBL" id="VEF07026.1"/>
    </source>
</evidence>
<evidence type="ECO:0000259" key="7">
    <source>
        <dbReference type="Pfam" id="PF04542"/>
    </source>
</evidence>
<protein>
    <recommendedName>
        <fullName evidence="6">RNA polymerase sigma factor</fullName>
    </recommendedName>
</protein>
<sequence length="179" mass="21121">MIKGVLRGDKLLEFEDIYLEYKDDVYRFVNKLCCYQNSLSDDITQETFLKAYRNIAKFRGDSSIKTWLFTIAKNTFFTEIKKKKYENMSMESLEIVDAKGHDEPLDKIERRELLEITLTIIFNLPEKMQAVFLARIYSGDSYEKIAKDIGITVSSAKVLVFRARKHIKRQLREEYGYEV</sequence>
<accession>A0A2X3SMQ7</accession>
<proteinExistence type="inferred from homology"/>
<dbReference type="STRING" id="1051072.SeseC_01099"/>
<evidence type="ECO:0000256" key="5">
    <source>
        <dbReference type="ARBA" id="ARBA00023163"/>
    </source>
</evidence>
<dbReference type="Gene3D" id="1.10.1740.10">
    <property type="match status" value="1"/>
</dbReference>
<dbReference type="InterPro" id="IPR013249">
    <property type="entry name" value="RNA_pol_sigma70_r4_t2"/>
</dbReference>
<dbReference type="NCBIfam" id="TIGR02937">
    <property type="entry name" value="sigma70-ECF"/>
    <property type="match status" value="1"/>
</dbReference>
<evidence type="ECO:0000256" key="4">
    <source>
        <dbReference type="ARBA" id="ARBA00023125"/>
    </source>
</evidence>
<keyword evidence="2 6" id="KW-0805">Transcription regulation</keyword>
<evidence type="ECO:0000313" key="10">
    <source>
        <dbReference type="Proteomes" id="UP000269903"/>
    </source>
</evidence>
<organism evidence="9 10">
    <name type="scientific">Streptococcus equi subsp. zooepidemicus</name>
    <dbReference type="NCBI Taxonomy" id="40041"/>
    <lineage>
        <taxon>Bacteria</taxon>
        <taxon>Bacillati</taxon>
        <taxon>Bacillota</taxon>
        <taxon>Bacilli</taxon>
        <taxon>Lactobacillales</taxon>
        <taxon>Streptococcaceae</taxon>
        <taxon>Streptococcus</taxon>
    </lineage>
</organism>
<feature type="domain" description="RNA polymerase sigma factor 70 region 4 type 2" evidence="8">
    <location>
        <begin position="123"/>
        <end position="167"/>
    </location>
</feature>
<evidence type="ECO:0000256" key="3">
    <source>
        <dbReference type="ARBA" id="ARBA00023082"/>
    </source>
</evidence>
<dbReference type="Gene3D" id="1.10.10.10">
    <property type="entry name" value="Winged helix-like DNA-binding domain superfamily/Winged helix DNA-binding domain"/>
    <property type="match status" value="1"/>
</dbReference>
<dbReference type="PANTHER" id="PTHR43133:SF51">
    <property type="entry name" value="RNA POLYMERASE SIGMA FACTOR"/>
    <property type="match status" value="1"/>
</dbReference>